<evidence type="ECO:0000313" key="2">
    <source>
        <dbReference type="Proteomes" id="UP000266292"/>
    </source>
</evidence>
<proteinExistence type="predicted"/>
<dbReference type="EMBL" id="CP021235">
    <property type="protein sequence ID" value="ARS36170.1"/>
    <property type="molecule type" value="Genomic_DNA"/>
</dbReference>
<keyword evidence="2" id="KW-1185">Reference proteome</keyword>
<dbReference type="AlphaFoldDB" id="A0A1X9YTD0"/>
<dbReference type="KEGG" id="pact:CA264_12415"/>
<gene>
    <name evidence="1" type="ORF">CA264_12415</name>
</gene>
<dbReference type="OrthoDB" id="624377at2"/>
<accession>A0A1X9YTD0</accession>
<evidence type="ECO:0000313" key="1">
    <source>
        <dbReference type="EMBL" id="ARS36170.1"/>
    </source>
</evidence>
<sequence length="393" mass="45345">MVVFIELRLFRNSMIETYQINQLKQLGHEVQIWYLGDLFGVSGSFITSAPAIKEYAVVVKSFKSLKEKVKGLEKNTIIFSQLGLFYYYPVLYKMVKSREDLIWVGRVTKSVPLKADNRDSALKAMIGTILHFKLYKPLRNVFLYAYQKVVRKYGKALGVQAYQPDFLMASNFSVVPAYIPKEKVVVTHTDDYNIHLLNIESQLEEELKDAIVFLDQMIFHHPDLKELITEPVDVDKYYRDLNIVLDQVSKMYGKPVIIAGHPESEKYPDYVAKFEGKRFIVGESLSLVKYSFLVLTHFSTAVNFAVIYDKPLIMLESNSFDSIERVKRSIRSMASELKVPTINIEKPVYTHLDIDALAGYKGYKSKYIKSEGTPEELSYPYVVNYISKKEEYS</sequence>
<protein>
    <submittedName>
        <fullName evidence="1">Uncharacterized protein</fullName>
    </submittedName>
</protein>
<organism evidence="1 2">
    <name type="scientific">Pontibacter actiniarum</name>
    <dbReference type="NCBI Taxonomy" id="323450"/>
    <lineage>
        <taxon>Bacteria</taxon>
        <taxon>Pseudomonadati</taxon>
        <taxon>Bacteroidota</taxon>
        <taxon>Cytophagia</taxon>
        <taxon>Cytophagales</taxon>
        <taxon>Hymenobacteraceae</taxon>
        <taxon>Pontibacter</taxon>
    </lineage>
</organism>
<name>A0A1X9YTD0_9BACT</name>
<reference evidence="2" key="1">
    <citation type="submission" date="2017-05" db="EMBL/GenBank/DDBJ databases">
        <authorList>
            <person name="Ray J."/>
            <person name="Price M."/>
            <person name="Deutschbauer A."/>
        </authorList>
    </citation>
    <scope>NUCLEOTIDE SEQUENCE [LARGE SCALE GENOMIC DNA]</scope>
    <source>
        <strain evidence="2">DSM 19842</strain>
    </source>
</reference>
<dbReference type="Proteomes" id="UP000266292">
    <property type="component" value="Chromosome"/>
</dbReference>
<dbReference type="STRING" id="709015.GCA_000472485_02515"/>